<keyword evidence="1" id="KW-0812">Transmembrane</keyword>
<keyword evidence="3" id="KW-1185">Reference proteome</keyword>
<keyword evidence="1" id="KW-0472">Membrane</keyword>
<reference evidence="2 3" key="1">
    <citation type="submission" date="2020-08" db="EMBL/GenBank/DDBJ databases">
        <title>Genomic Encyclopedia of Type Strains, Phase IV (KMG-IV): sequencing the most valuable type-strain genomes for metagenomic binning, comparative biology and taxonomic classification.</title>
        <authorList>
            <person name="Goeker M."/>
        </authorList>
    </citation>
    <scope>NUCLEOTIDE SEQUENCE [LARGE SCALE GENOMIC DNA]</scope>
    <source>
        <strain evidence="2 3">DSM 105481</strain>
    </source>
</reference>
<feature type="transmembrane region" description="Helical" evidence="1">
    <location>
        <begin position="27"/>
        <end position="49"/>
    </location>
</feature>
<gene>
    <name evidence="2" type="ORF">HNP81_000740</name>
</gene>
<comment type="caution">
    <text evidence="2">The sequence shown here is derived from an EMBL/GenBank/DDBJ whole genome shotgun (WGS) entry which is preliminary data.</text>
</comment>
<evidence type="ECO:0000313" key="2">
    <source>
        <dbReference type="EMBL" id="MBA9025457.1"/>
    </source>
</evidence>
<dbReference type="EMBL" id="JACJHX010000002">
    <property type="protein sequence ID" value="MBA9025457.1"/>
    <property type="molecule type" value="Genomic_DNA"/>
</dbReference>
<name>A0ABR6CKE6_9BACI</name>
<protein>
    <submittedName>
        <fullName evidence="2">Uncharacterized protein</fullName>
    </submittedName>
</protein>
<accession>A0ABR6CKE6</accession>
<keyword evidence="1" id="KW-1133">Transmembrane helix</keyword>
<sequence length="54" mass="6591">MSVTNIDYLWFKFINNKVLQYQLIDHIMILFAEYVQYAFVLLIFIFWLLRAISA</sequence>
<proteinExistence type="predicted"/>
<evidence type="ECO:0000313" key="3">
    <source>
        <dbReference type="Proteomes" id="UP000626697"/>
    </source>
</evidence>
<evidence type="ECO:0000256" key="1">
    <source>
        <dbReference type="SAM" id="Phobius"/>
    </source>
</evidence>
<organism evidence="2 3">
    <name type="scientific">Peribacillus huizhouensis</name>
    <dbReference type="NCBI Taxonomy" id="1501239"/>
    <lineage>
        <taxon>Bacteria</taxon>
        <taxon>Bacillati</taxon>
        <taxon>Bacillota</taxon>
        <taxon>Bacilli</taxon>
        <taxon>Bacillales</taxon>
        <taxon>Bacillaceae</taxon>
        <taxon>Peribacillus</taxon>
    </lineage>
</organism>
<dbReference type="RefSeq" id="WP_376766713.1">
    <property type="nucleotide sequence ID" value="NZ_JACJHX010000002.1"/>
</dbReference>
<dbReference type="Proteomes" id="UP000626697">
    <property type="component" value="Unassembled WGS sequence"/>
</dbReference>